<protein>
    <recommendedName>
        <fullName evidence="6">RING-type domain-containing protein</fullName>
    </recommendedName>
</protein>
<dbReference type="SMART" id="SM00184">
    <property type="entry name" value="RING"/>
    <property type="match status" value="1"/>
</dbReference>
<evidence type="ECO:0000256" key="4">
    <source>
        <dbReference type="PROSITE-ProRule" id="PRU00175"/>
    </source>
</evidence>
<dbReference type="Proteomes" id="UP001163046">
    <property type="component" value="Unassembled WGS sequence"/>
</dbReference>
<evidence type="ECO:0000256" key="1">
    <source>
        <dbReference type="ARBA" id="ARBA00022723"/>
    </source>
</evidence>
<dbReference type="InterPro" id="IPR027370">
    <property type="entry name" value="Znf-RING_euk"/>
</dbReference>
<keyword evidence="1" id="KW-0479">Metal-binding</keyword>
<evidence type="ECO:0000256" key="2">
    <source>
        <dbReference type="ARBA" id="ARBA00022771"/>
    </source>
</evidence>
<sequence>MARPIPCVAQRTGIHGVAVQTSVEKLYKKLFGRNKPYYFPALDSTLDQRCLPLGYAFLGQEPDPELACDQPLCEVQSDQPVIRLNCGHTFHRGCLMIQATNTEHSYTMSEGVKCPVCYGPLCERMEELATTLNRYLAGDDDGNIDAAEDEDHDDKDADPGEETDDEADTDTEFDAQLFKEQVSKIQQKAVTRFSALPHRDTRLLNRSEKRTT</sequence>
<dbReference type="Gene3D" id="3.30.40.10">
    <property type="entry name" value="Zinc/RING finger domain, C3HC4 (zinc finger)"/>
    <property type="match status" value="1"/>
</dbReference>
<dbReference type="GO" id="GO:0008270">
    <property type="term" value="F:zinc ion binding"/>
    <property type="evidence" value="ECO:0007669"/>
    <property type="project" value="UniProtKB-KW"/>
</dbReference>
<evidence type="ECO:0000313" key="7">
    <source>
        <dbReference type="EMBL" id="KAJ7321788.1"/>
    </source>
</evidence>
<evidence type="ECO:0000256" key="3">
    <source>
        <dbReference type="ARBA" id="ARBA00022833"/>
    </source>
</evidence>
<dbReference type="SUPFAM" id="SSF57850">
    <property type="entry name" value="RING/U-box"/>
    <property type="match status" value="1"/>
</dbReference>
<feature type="compositionally biased region" description="Acidic residues" evidence="5">
    <location>
        <begin position="139"/>
        <end position="153"/>
    </location>
</feature>
<gene>
    <name evidence="7" type="ORF">OS493_033896</name>
</gene>
<keyword evidence="3" id="KW-0862">Zinc</keyword>
<dbReference type="InterPro" id="IPR013083">
    <property type="entry name" value="Znf_RING/FYVE/PHD"/>
</dbReference>
<keyword evidence="2 4" id="KW-0863">Zinc-finger</keyword>
<name>A0A9X0CCY2_9CNID</name>
<dbReference type="CDD" id="cd16448">
    <property type="entry name" value="RING-H2"/>
    <property type="match status" value="1"/>
</dbReference>
<dbReference type="AlphaFoldDB" id="A0A9X0CCY2"/>
<dbReference type="InterPro" id="IPR001841">
    <property type="entry name" value="Znf_RING"/>
</dbReference>
<dbReference type="PROSITE" id="PS50089">
    <property type="entry name" value="ZF_RING_2"/>
    <property type="match status" value="1"/>
</dbReference>
<accession>A0A9X0CCY2</accession>
<evidence type="ECO:0000313" key="8">
    <source>
        <dbReference type="Proteomes" id="UP001163046"/>
    </source>
</evidence>
<keyword evidence="8" id="KW-1185">Reference proteome</keyword>
<organism evidence="7 8">
    <name type="scientific">Desmophyllum pertusum</name>
    <dbReference type="NCBI Taxonomy" id="174260"/>
    <lineage>
        <taxon>Eukaryota</taxon>
        <taxon>Metazoa</taxon>
        <taxon>Cnidaria</taxon>
        <taxon>Anthozoa</taxon>
        <taxon>Hexacorallia</taxon>
        <taxon>Scleractinia</taxon>
        <taxon>Caryophylliina</taxon>
        <taxon>Caryophylliidae</taxon>
        <taxon>Desmophyllum</taxon>
    </lineage>
</organism>
<evidence type="ECO:0000256" key="5">
    <source>
        <dbReference type="SAM" id="MobiDB-lite"/>
    </source>
</evidence>
<evidence type="ECO:0000259" key="6">
    <source>
        <dbReference type="PROSITE" id="PS50089"/>
    </source>
</evidence>
<dbReference type="Pfam" id="PF13445">
    <property type="entry name" value="zf-RING_UBOX"/>
    <property type="match status" value="1"/>
</dbReference>
<feature type="region of interest" description="Disordered" evidence="5">
    <location>
        <begin position="139"/>
        <end position="175"/>
    </location>
</feature>
<feature type="domain" description="RING-type" evidence="6">
    <location>
        <begin position="71"/>
        <end position="117"/>
    </location>
</feature>
<proteinExistence type="predicted"/>
<dbReference type="OrthoDB" id="5985682at2759"/>
<dbReference type="EMBL" id="MU827823">
    <property type="protein sequence ID" value="KAJ7321788.1"/>
    <property type="molecule type" value="Genomic_DNA"/>
</dbReference>
<feature type="compositionally biased region" description="Acidic residues" evidence="5">
    <location>
        <begin position="159"/>
        <end position="173"/>
    </location>
</feature>
<reference evidence="7" key="1">
    <citation type="submission" date="2023-01" db="EMBL/GenBank/DDBJ databases">
        <title>Genome assembly of the deep-sea coral Lophelia pertusa.</title>
        <authorList>
            <person name="Herrera S."/>
            <person name="Cordes E."/>
        </authorList>
    </citation>
    <scope>NUCLEOTIDE SEQUENCE</scope>
    <source>
        <strain evidence="7">USNM1676648</strain>
        <tissue evidence="7">Polyp</tissue>
    </source>
</reference>
<comment type="caution">
    <text evidence="7">The sequence shown here is derived from an EMBL/GenBank/DDBJ whole genome shotgun (WGS) entry which is preliminary data.</text>
</comment>